<keyword evidence="2" id="KW-1185">Reference proteome</keyword>
<dbReference type="Proteomes" id="UP000324897">
    <property type="component" value="Unassembled WGS sequence"/>
</dbReference>
<comment type="caution">
    <text evidence="1">The sequence shown here is derived from an EMBL/GenBank/DDBJ whole genome shotgun (WGS) entry which is preliminary data.</text>
</comment>
<dbReference type="EMBL" id="RWGY01000031">
    <property type="protein sequence ID" value="TVU13998.1"/>
    <property type="molecule type" value="Genomic_DNA"/>
</dbReference>
<proteinExistence type="predicted"/>
<name>A0A5J9TT60_9POAL</name>
<feature type="non-terminal residue" evidence="1">
    <location>
        <position position="99"/>
    </location>
</feature>
<sequence>LDRQPPPPAHPFPSCFALYGGDQGGAPAATSCFLVQQCGGGSLPLPSVARHAPLGRGGEGDGGALIVKPEAVWRLHGFSVVETDLPSPLHATMLLAPPL</sequence>
<dbReference type="AlphaFoldDB" id="A0A5J9TT60"/>
<protein>
    <submittedName>
        <fullName evidence="1">Uncharacterized protein</fullName>
    </submittedName>
</protein>
<reference evidence="1 2" key="1">
    <citation type="journal article" date="2019" name="Sci. Rep.">
        <title>A high-quality genome of Eragrostis curvula grass provides insights into Poaceae evolution and supports new strategies to enhance forage quality.</title>
        <authorList>
            <person name="Carballo J."/>
            <person name="Santos B.A.C.M."/>
            <person name="Zappacosta D."/>
            <person name="Garbus I."/>
            <person name="Selva J.P."/>
            <person name="Gallo C.A."/>
            <person name="Diaz A."/>
            <person name="Albertini E."/>
            <person name="Caccamo M."/>
            <person name="Echenique V."/>
        </authorList>
    </citation>
    <scope>NUCLEOTIDE SEQUENCE [LARGE SCALE GENOMIC DNA]</scope>
    <source>
        <strain evidence="2">cv. Victoria</strain>
        <tissue evidence="1">Leaf</tissue>
    </source>
</reference>
<evidence type="ECO:0000313" key="1">
    <source>
        <dbReference type="EMBL" id="TVU13998.1"/>
    </source>
</evidence>
<gene>
    <name evidence="1" type="ORF">EJB05_37439</name>
</gene>
<organism evidence="1 2">
    <name type="scientific">Eragrostis curvula</name>
    <name type="common">weeping love grass</name>
    <dbReference type="NCBI Taxonomy" id="38414"/>
    <lineage>
        <taxon>Eukaryota</taxon>
        <taxon>Viridiplantae</taxon>
        <taxon>Streptophyta</taxon>
        <taxon>Embryophyta</taxon>
        <taxon>Tracheophyta</taxon>
        <taxon>Spermatophyta</taxon>
        <taxon>Magnoliopsida</taxon>
        <taxon>Liliopsida</taxon>
        <taxon>Poales</taxon>
        <taxon>Poaceae</taxon>
        <taxon>PACMAD clade</taxon>
        <taxon>Chloridoideae</taxon>
        <taxon>Eragrostideae</taxon>
        <taxon>Eragrostidinae</taxon>
        <taxon>Eragrostis</taxon>
    </lineage>
</organism>
<feature type="non-terminal residue" evidence="1">
    <location>
        <position position="1"/>
    </location>
</feature>
<accession>A0A5J9TT60</accession>
<evidence type="ECO:0000313" key="2">
    <source>
        <dbReference type="Proteomes" id="UP000324897"/>
    </source>
</evidence>